<protein>
    <submittedName>
        <fullName evidence="1">Uncharacterized protein</fullName>
    </submittedName>
</protein>
<evidence type="ECO:0000313" key="2">
    <source>
        <dbReference type="Proteomes" id="UP000243406"/>
    </source>
</evidence>
<reference evidence="2" key="1">
    <citation type="submission" date="2017-02" db="EMBL/GenBank/DDBJ databases">
        <authorList>
            <person name="Varghese N."/>
            <person name="Submissions S."/>
        </authorList>
    </citation>
    <scope>NUCLEOTIDE SEQUENCE [LARGE SCALE GENOMIC DNA]</scope>
    <source>
        <strain evidence="2">ATCC 35199</strain>
    </source>
</reference>
<dbReference type="Proteomes" id="UP000243406">
    <property type="component" value="Unassembled WGS sequence"/>
</dbReference>
<accession>A0A1T5BQA3</accession>
<evidence type="ECO:0000313" key="1">
    <source>
        <dbReference type="EMBL" id="SKB49130.1"/>
    </source>
</evidence>
<gene>
    <name evidence="1" type="ORF">SAMN02745120_1774</name>
</gene>
<dbReference type="EMBL" id="FUYN01000003">
    <property type="protein sequence ID" value="SKB49130.1"/>
    <property type="molecule type" value="Genomic_DNA"/>
</dbReference>
<dbReference type="AlphaFoldDB" id="A0A1T5BQA3"/>
<keyword evidence="2" id="KW-1185">Reference proteome</keyword>
<proteinExistence type="predicted"/>
<name>A0A1T5BQA3_9FIRM</name>
<dbReference type="OrthoDB" id="2357219at2"/>
<organism evidence="1 2">
    <name type="scientific">Acetoanaerobium noterae</name>
    <dbReference type="NCBI Taxonomy" id="745369"/>
    <lineage>
        <taxon>Bacteria</taxon>
        <taxon>Bacillati</taxon>
        <taxon>Bacillota</taxon>
        <taxon>Clostridia</taxon>
        <taxon>Peptostreptococcales</taxon>
        <taxon>Filifactoraceae</taxon>
        <taxon>Acetoanaerobium</taxon>
    </lineage>
</organism>
<sequence length="214" mass="25656">MIIADNYFHDIGIYRNKQQMEEYFKLKIKEINSDPELTELAILKKGLFKEFLEEFYILYLYSISRYCPQNSKMKIIIGNQNYDALIYHDDRIEKLEISYFVYGKFENMNAKKIIENKIGLINKSIDLDYNICSYFYDFMNNYKKKCMKNYLNTTLIITLRTFDYFEVFDNSAKDFINIIIDSMAKINTNARRVLLMVINNDGIYNIDNNIYIVK</sequence>
<dbReference type="RefSeq" id="WP_079589603.1">
    <property type="nucleotide sequence ID" value="NZ_FUYN01000003.1"/>
</dbReference>